<feature type="transmembrane region" description="Helical" evidence="1">
    <location>
        <begin position="21"/>
        <end position="43"/>
    </location>
</feature>
<feature type="transmembrane region" description="Helical" evidence="1">
    <location>
        <begin position="119"/>
        <end position="146"/>
    </location>
</feature>
<evidence type="ECO:0000313" key="3">
    <source>
        <dbReference type="Proteomes" id="UP000199300"/>
    </source>
</evidence>
<organism evidence="2 3">
    <name type="scientific">Amphibacillus marinus</name>
    <dbReference type="NCBI Taxonomy" id="872970"/>
    <lineage>
        <taxon>Bacteria</taxon>
        <taxon>Bacillati</taxon>
        <taxon>Bacillota</taxon>
        <taxon>Bacilli</taxon>
        <taxon>Bacillales</taxon>
        <taxon>Bacillaceae</taxon>
        <taxon>Amphibacillus</taxon>
    </lineage>
</organism>
<keyword evidence="1" id="KW-0812">Transmembrane</keyword>
<name>A0A1H8L2M2_9BACI</name>
<feature type="transmembrane region" description="Helical" evidence="1">
    <location>
        <begin position="201"/>
        <end position="223"/>
    </location>
</feature>
<sequence length="307" mass="34232">MKNKYWAYSYLSIKTLLLNKSILFGFVFNLIVALIVTVYLIIFEPDIQFLASFDTFSKNFSNALGVLNVIIIMIVILLFTSVSAIMQSVFDDRDSKVSEIINTSISGKHYLFGKSLTSFALIVITLLSSLVAITIAIFVFSIFNPYHFGIYSDILKPLLSLIDWNTLLFLIACLGICVLLVLTSILFALSISIKASNIIDAFPVALLVLTPYFLVFGLLIFLPANNSELWLTVATSASFIPILSPLFILILVLLEGFSSVVYLAILIALVYLIILFKGVTNIYSYAFYVNDKLTLIHLLKLSVNKKI</sequence>
<keyword evidence="1" id="KW-0472">Membrane</keyword>
<reference evidence="2 3" key="1">
    <citation type="submission" date="2016-10" db="EMBL/GenBank/DDBJ databases">
        <authorList>
            <person name="de Groot N.N."/>
        </authorList>
    </citation>
    <scope>NUCLEOTIDE SEQUENCE [LARGE SCALE GENOMIC DNA]</scope>
    <source>
        <strain evidence="2 3">CGMCC 1.10434</strain>
    </source>
</reference>
<evidence type="ECO:0000313" key="2">
    <source>
        <dbReference type="EMBL" id="SEN99383.1"/>
    </source>
</evidence>
<dbReference type="RefSeq" id="WP_091495814.1">
    <property type="nucleotide sequence ID" value="NZ_FODJ01000003.1"/>
</dbReference>
<feature type="transmembrane region" description="Helical" evidence="1">
    <location>
        <begin position="261"/>
        <end position="283"/>
    </location>
</feature>
<dbReference type="Proteomes" id="UP000199300">
    <property type="component" value="Unassembled WGS sequence"/>
</dbReference>
<dbReference type="EMBL" id="FODJ01000003">
    <property type="protein sequence ID" value="SEN99383.1"/>
    <property type="molecule type" value="Genomic_DNA"/>
</dbReference>
<keyword evidence="3" id="KW-1185">Reference proteome</keyword>
<feature type="transmembrane region" description="Helical" evidence="1">
    <location>
        <begin position="63"/>
        <end position="86"/>
    </location>
</feature>
<proteinExistence type="predicted"/>
<protein>
    <submittedName>
        <fullName evidence="2">Uncharacterized protein</fullName>
    </submittedName>
</protein>
<dbReference type="OrthoDB" id="2969163at2"/>
<feature type="transmembrane region" description="Helical" evidence="1">
    <location>
        <begin position="166"/>
        <end position="189"/>
    </location>
</feature>
<evidence type="ECO:0000256" key="1">
    <source>
        <dbReference type="SAM" id="Phobius"/>
    </source>
</evidence>
<dbReference type="AlphaFoldDB" id="A0A1H8L2M2"/>
<feature type="transmembrane region" description="Helical" evidence="1">
    <location>
        <begin position="229"/>
        <end position="254"/>
    </location>
</feature>
<dbReference type="STRING" id="872970.SAMN04488134_10359"/>
<accession>A0A1H8L2M2</accession>
<gene>
    <name evidence="2" type="ORF">SAMN04488134_10359</name>
</gene>
<keyword evidence="1" id="KW-1133">Transmembrane helix</keyword>